<feature type="domain" description="Lcl C-terminal" evidence="2">
    <location>
        <begin position="197"/>
        <end position="285"/>
    </location>
</feature>
<protein>
    <submittedName>
        <fullName evidence="3">DUF1566 domain-containing protein</fullName>
    </submittedName>
</protein>
<dbReference type="RefSeq" id="WP_246915569.1">
    <property type="nucleotide sequence ID" value="NZ_CP090145.1"/>
</dbReference>
<name>A0ABY4HIQ5_9FLAO</name>
<gene>
    <name evidence="3" type="ORF">LXD69_11755</name>
</gene>
<dbReference type="SUPFAM" id="SSF49313">
    <property type="entry name" value="Cadherin-like"/>
    <property type="match status" value="1"/>
</dbReference>
<dbReference type="Proteomes" id="UP000830454">
    <property type="component" value="Chromosome"/>
</dbReference>
<feature type="chain" id="PRO_5046564745" evidence="1">
    <location>
        <begin position="25"/>
        <end position="290"/>
    </location>
</feature>
<sequence>MKKIFKIKSLVAVASLLFVIGCSSDDDVNDQPNNPITVQDFSATVDENPTNGQSLGIVQASSNETLTYSISTSTPLNALSIDVNTGELTVADETLFDYEINTEITATITVENSMETENLAVTINLTNVNEIGDYNYGGVIFWVNATGDEGLVCAINDEGTAEWGCASTDITGANGTVIGTGEANTLAIIADCSTIGTAADLVSNSTLNTFNDWFLPSRDEIHELYMNRVVVNNTISLYGGTLLNDGLYWSSSQNNPSSTAWYRDFSTGQVSTDYKAAVYKVRAVRAWTEF</sequence>
<proteinExistence type="predicted"/>
<keyword evidence="4" id="KW-1185">Reference proteome</keyword>
<keyword evidence="1" id="KW-0732">Signal</keyword>
<dbReference type="InterPro" id="IPR011460">
    <property type="entry name" value="Lcl_C"/>
</dbReference>
<organism evidence="3 4">
    <name type="scientific">Flavobacterium sediminilitoris</name>
    <dbReference type="NCBI Taxonomy" id="2024526"/>
    <lineage>
        <taxon>Bacteria</taxon>
        <taxon>Pseudomonadati</taxon>
        <taxon>Bacteroidota</taxon>
        <taxon>Flavobacteriia</taxon>
        <taxon>Flavobacteriales</taxon>
        <taxon>Flavobacteriaceae</taxon>
        <taxon>Flavobacterium</taxon>
    </lineage>
</organism>
<reference evidence="3" key="1">
    <citation type="submission" date="2021-12" db="EMBL/GenBank/DDBJ databases">
        <authorList>
            <person name="Cha I.-T."/>
            <person name="Lee K.-E."/>
            <person name="Park S.-J."/>
        </authorList>
    </citation>
    <scope>NUCLEOTIDE SEQUENCE</scope>
    <source>
        <strain evidence="3">YSM-43</strain>
    </source>
</reference>
<reference evidence="3" key="2">
    <citation type="submission" date="2022-04" db="EMBL/GenBank/DDBJ databases">
        <title>Complete Genome Sequence of Flavobacterium sediminilitoris YSM-43, Isolated from a Tidal Sediment.</title>
        <authorList>
            <person name="Lee P.A."/>
        </authorList>
    </citation>
    <scope>NUCLEOTIDE SEQUENCE</scope>
    <source>
        <strain evidence="3">YSM-43</strain>
    </source>
</reference>
<evidence type="ECO:0000259" key="2">
    <source>
        <dbReference type="Pfam" id="PF07603"/>
    </source>
</evidence>
<accession>A0ABY4HIQ5</accession>
<dbReference type="Gene3D" id="2.60.40.60">
    <property type="entry name" value="Cadherins"/>
    <property type="match status" value="1"/>
</dbReference>
<dbReference type="Pfam" id="PF07603">
    <property type="entry name" value="Lcl_C"/>
    <property type="match status" value="1"/>
</dbReference>
<evidence type="ECO:0000313" key="3">
    <source>
        <dbReference type="EMBL" id="UOX32715.1"/>
    </source>
</evidence>
<feature type="signal peptide" evidence="1">
    <location>
        <begin position="1"/>
        <end position="24"/>
    </location>
</feature>
<evidence type="ECO:0000256" key="1">
    <source>
        <dbReference type="SAM" id="SignalP"/>
    </source>
</evidence>
<evidence type="ECO:0000313" key="4">
    <source>
        <dbReference type="Proteomes" id="UP000830454"/>
    </source>
</evidence>
<dbReference type="PROSITE" id="PS51257">
    <property type="entry name" value="PROKAR_LIPOPROTEIN"/>
    <property type="match status" value="1"/>
</dbReference>
<dbReference type="EMBL" id="CP090145">
    <property type="protein sequence ID" value="UOX32715.1"/>
    <property type="molecule type" value="Genomic_DNA"/>
</dbReference>
<dbReference type="InterPro" id="IPR015919">
    <property type="entry name" value="Cadherin-like_sf"/>
</dbReference>
<dbReference type="CDD" id="cd11304">
    <property type="entry name" value="Cadherin_repeat"/>
    <property type="match status" value="1"/>
</dbReference>